<comment type="similarity">
    <text evidence="1 12 13">Belongs to the peptidase S24 family.</text>
</comment>
<dbReference type="GO" id="GO:0045892">
    <property type="term" value="P:negative regulation of DNA-templated transcription"/>
    <property type="evidence" value="ECO:0007669"/>
    <property type="project" value="UniProtKB-UniRule"/>
</dbReference>
<keyword evidence="8 12" id="KW-0238">DNA-binding</keyword>
<evidence type="ECO:0000256" key="5">
    <source>
        <dbReference type="ARBA" id="ARBA00022801"/>
    </source>
</evidence>
<dbReference type="InterPro" id="IPR015927">
    <property type="entry name" value="Peptidase_S24_S26A/B/C"/>
</dbReference>
<dbReference type="Gene3D" id="2.10.109.10">
    <property type="entry name" value="Umud Fragment, subunit A"/>
    <property type="match status" value="1"/>
</dbReference>
<dbReference type="PATRIC" id="fig|1618545.3.peg.221"/>
<keyword evidence="5 12" id="KW-0378">Hydrolase</keyword>
<dbReference type="HAMAP" id="MF_00015">
    <property type="entry name" value="LexA"/>
    <property type="match status" value="1"/>
</dbReference>
<keyword evidence="3 12" id="KW-0235">DNA replication</keyword>
<dbReference type="PANTHER" id="PTHR33516:SF2">
    <property type="entry name" value="LEXA REPRESSOR-RELATED"/>
    <property type="match status" value="1"/>
</dbReference>
<dbReference type="InterPro" id="IPR036286">
    <property type="entry name" value="LexA/Signal_pep-like_sf"/>
</dbReference>
<dbReference type="InterPro" id="IPR006197">
    <property type="entry name" value="Peptidase_S24_LexA"/>
</dbReference>
<name>A0A0G0JLS1_9BACT</name>
<evidence type="ECO:0000256" key="13">
    <source>
        <dbReference type="RuleBase" id="RU003991"/>
    </source>
</evidence>
<evidence type="ECO:0000259" key="15">
    <source>
        <dbReference type="Pfam" id="PF01726"/>
    </source>
</evidence>
<keyword evidence="10 12" id="KW-0234">DNA repair</keyword>
<dbReference type="Pfam" id="PF01726">
    <property type="entry name" value="LexA_DNA_bind"/>
    <property type="match status" value="1"/>
</dbReference>
<evidence type="ECO:0000256" key="11">
    <source>
        <dbReference type="ARBA" id="ARBA00023236"/>
    </source>
</evidence>
<evidence type="ECO:0000256" key="12">
    <source>
        <dbReference type="HAMAP-Rule" id="MF_00015"/>
    </source>
</evidence>
<sequence>MAPVIYKRQSQILDYIKQKIQSTGSAPTLREIANALGVSSLATVHEHLQSLELKGLIKRKTGKTRAIELAKADIDYSQDGLEVPILGFIAAGAPIEPYTDPNATMPIPSAFVSGTKRTYVLKVKGESMIDEQIRDGDYVIIEQSETASNGDIVVALLDNGMATLKRFFKETTRVRLEPANAMMSPIFVKNVRIQGRVIGLIRRYSNGKIYSN</sequence>
<organism evidence="16 17">
    <name type="scientific">Candidatus Woesebacteria bacterium GW2011_GWA1_37_7</name>
    <dbReference type="NCBI Taxonomy" id="1618545"/>
    <lineage>
        <taxon>Bacteria</taxon>
        <taxon>Candidatus Woeseibacteriota</taxon>
    </lineage>
</organism>
<dbReference type="InterPro" id="IPR036388">
    <property type="entry name" value="WH-like_DNA-bd_sf"/>
</dbReference>
<dbReference type="EC" id="3.4.21.88" evidence="12"/>
<feature type="domain" description="LexA repressor DNA-binding" evidence="15">
    <location>
        <begin position="7"/>
        <end position="66"/>
    </location>
</feature>
<keyword evidence="2 12" id="KW-0678">Repressor</keyword>
<dbReference type="CDD" id="cd06529">
    <property type="entry name" value="S24_LexA-like"/>
    <property type="match status" value="1"/>
</dbReference>
<feature type="DNA-binding region" description="H-T-H motif" evidence="12">
    <location>
        <begin position="29"/>
        <end position="49"/>
    </location>
</feature>
<protein>
    <recommendedName>
        <fullName evidence="12">LexA repressor</fullName>
        <ecNumber evidence="12">3.4.21.88</ecNumber>
    </recommendedName>
</protein>
<feature type="site" description="Cleavage; by autolysis" evidence="12">
    <location>
        <begin position="91"/>
        <end position="92"/>
    </location>
</feature>
<dbReference type="Proteomes" id="UP000034591">
    <property type="component" value="Unassembled WGS sequence"/>
</dbReference>
<dbReference type="GO" id="GO:0004252">
    <property type="term" value="F:serine-type endopeptidase activity"/>
    <property type="evidence" value="ECO:0007669"/>
    <property type="project" value="UniProtKB-UniRule"/>
</dbReference>
<evidence type="ECO:0000256" key="3">
    <source>
        <dbReference type="ARBA" id="ARBA00022705"/>
    </source>
</evidence>
<dbReference type="PANTHER" id="PTHR33516">
    <property type="entry name" value="LEXA REPRESSOR"/>
    <property type="match status" value="1"/>
</dbReference>
<evidence type="ECO:0000256" key="9">
    <source>
        <dbReference type="ARBA" id="ARBA00023163"/>
    </source>
</evidence>
<reference evidence="16 17" key="1">
    <citation type="journal article" date="2015" name="Nature">
        <title>rRNA introns, odd ribosomes, and small enigmatic genomes across a large radiation of phyla.</title>
        <authorList>
            <person name="Brown C.T."/>
            <person name="Hug L.A."/>
            <person name="Thomas B.C."/>
            <person name="Sharon I."/>
            <person name="Castelle C.J."/>
            <person name="Singh A."/>
            <person name="Wilkins M.J."/>
            <person name="Williams K.H."/>
            <person name="Banfield J.F."/>
        </authorList>
    </citation>
    <scope>NUCLEOTIDE SEQUENCE [LARGE SCALE GENOMIC DNA]</scope>
</reference>
<dbReference type="Gene3D" id="1.10.10.10">
    <property type="entry name" value="Winged helix-like DNA-binding domain superfamily/Winged helix DNA-binding domain"/>
    <property type="match status" value="1"/>
</dbReference>
<keyword evidence="6 12" id="KW-0068">Autocatalytic cleavage</keyword>
<evidence type="ECO:0000313" key="17">
    <source>
        <dbReference type="Proteomes" id="UP000034591"/>
    </source>
</evidence>
<accession>A0A0G0JLS1</accession>
<evidence type="ECO:0000313" key="16">
    <source>
        <dbReference type="EMBL" id="KKQ37659.1"/>
    </source>
</evidence>
<evidence type="ECO:0000256" key="6">
    <source>
        <dbReference type="ARBA" id="ARBA00022813"/>
    </source>
</evidence>
<evidence type="ECO:0000256" key="4">
    <source>
        <dbReference type="ARBA" id="ARBA00022763"/>
    </source>
</evidence>
<dbReference type="SUPFAM" id="SSF46785">
    <property type="entry name" value="Winged helix' DNA-binding domain"/>
    <property type="match status" value="1"/>
</dbReference>
<dbReference type="InterPro" id="IPR036390">
    <property type="entry name" value="WH_DNA-bd_sf"/>
</dbReference>
<feature type="active site" description="For autocatalytic cleavage activity" evidence="12">
    <location>
        <position position="165"/>
    </location>
</feature>
<dbReference type="GO" id="GO:0003677">
    <property type="term" value="F:DNA binding"/>
    <property type="evidence" value="ECO:0007669"/>
    <property type="project" value="UniProtKB-UniRule"/>
</dbReference>
<comment type="subunit">
    <text evidence="12">Homodimer.</text>
</comment>
<evidence type="ECO:0000256" key="1">
    <source>
        <dbReference type="ARBA" id="ARBA00007484"/>
    </source>
</evidence>
<keyword evidence="4 12" id="KW-0227">DNA damage</keyword>
<dbReference type="GO" id="GO:0009432">
    <property type="term" value="P:SOS response"/>
    <property type="evidence" value="ECO:0007669"/>
    <property type="project" value="UniProtKB-UniRule"/>
</dbReference>
<keyword evidence="7 12" id="KW-0805">Transcription regulation</keyword>
<feature type="active site" description="For autocatalytic cleavage activity" evidence="12">
    <location>
        <position position="127"/>
    </location>
</feature>
<evidence type="ECO:0000256" key="7">
    <source>
        <dbReference type="ARBA" id="ARBA00023015"/>
    </source>
</evidence>
<dbReference type="GO" id="GO:0006281">
    <property type="term" value="P:DNA repair"/>
    <property type="evidence" value="ECO:0007669"/>
    <property type="project" value="UniProtKB-UniRule"/>
</dbReference>
<proteinExistence type="inferred from homology"/>
<dbReference type="FunFam" id="2.10.109.10:FF:000001">
    <property type="entry name" value="LexA repressor"/>
    <property type="match status" value="1"/>
</dbReference>
<dbReference type="InterPro" id="IPR050077">
    <property type="entry name" value="LexA_repressor"/>
</dbReference>
<dbReference type="GO" id="GO:0006508">
    <property type="term" value="P:proteolysis"/>
    <property type="evidence" value="ECO:0007669"/>
    <property type="project" value="InterPro"/>
</dbReference>
<dbReference type="InterPro" id="IPR006200">
    <property type="entry name" value="LexA"/>
</dbReference>
<dbReference type="InterPro" id="IPR006199">
    <property type="entry name" value="LexA_DNA-bd_dom"/>
</dbReference>
<dbReference type="PRINTS" id="PR00726">
    <property type="entry name" value="LEXASERPTASE"/>
</dbReference>
<evidence type="ECO:0000259" key="14">
    <source>
        <dbReference type="Pfam" id="PF00717"/>
    </source>
</evidence>
<keyword evidence="11 12" id="KW-0742">SOS response</keyword>
<gene>
    <name evidence="12" type="primary">lexA</name>
    <name evidence="16" type="ORF">US53_C0013G0018</name>
</gene>
<comment type="caution">
    <text evidence="16">The sequence shown here is derived from an EMBL/GenBank/DDBJ whole genome shotgun (WGS) entry which is preliminary data.</text>
</comment>
<dbReference type="AlphaFoldDB" id="A0A0G0JLS1"/>
<comment type="function">
    <text evidence="12">Represses a number of genes involved in the response to DNA damage (SOS response), including recA and lexA. In the presence of single-stranded DNA, RecA interacts with LexA causing an autocatalytic cleavage which disrupts the DNA-binding part of LexA, leading to derepression of the SOS regulon and eventually DNA repair.</text>
</comment>
<dbReference type="SUPFAM" id="SSF51306">
    <property type="entry name" value="LexA/Signal peptidase"/>
    <property type="match status" value="1"/>
</dbReference>
<evidence type="ECO:0000256" key="8">
    <source>
        <dbReference type="ARBA" id="ARBA00023125"/>
    </source>
</evidence>
<dbReference type="NCBIfam" id="TIGR00498">
    <property type="entry name" value="lexA"/>
    <property type="match status" value="1"/>
</dbReference>
<dbReference type="EMBL" id="LBTI01000013">
    <property type="protein sequence ID" value="KKQ37659.1"/>
    <property type="molecule type" value="Genomic_DNA"/>
</dbReference>
<comment type="catalytic activity">
    <reaction evidence="12">
        <text>Hydrolysis of Ala-|-Gly bond in repressor LexA.</text>
        <dbReference type="EC" id="3.4.21.88"/>
    </reaction>
</comment>
<evidence type="ECO:0000256" key="2">
    <source>
        <dbReference type="ARBA" id="ARBA00022491"/>
    </source>
</evidence>
<dbReference type="InterPro" id="IPR039418">
    <property type="entry name" value="LexA-like"/>
</dbReference>
<feature type="domain" description="Peptidase S24/S26A/S26B/S26C" evidence="14">
    <location>
        <begin position="84"/>
        <end position="198"/>
    </location>
</feature>
<dbReference type="GO" id="GO:0006260">
    <property type="term" value="P:DNA replication"/>
    <property type="evidence" value="ECO:0007669"/>
    <property type="project" value="UniProtKB-UniRule"/>
</dbReference>
<evidence type="ECO:0000256" key="10">
    <source>
        <dbReference type="ARBA" id="ARBA00023204"/>
    </source>
</evidence>
<keyword evidence="9 12" id="KW-0804">Transcription</keyword>
<dbReference type="Pfam" id="PF00717">
    <property type="entry name" value="Peptidase_S24"/>
    <property type="match status" value="1"/>
</dbReference>
<dbReference type="STRING" id="1618545.US53_C0013G0018"/>